<dbReference type="GeneID" id="85329560"/>
<name>A0AA40DJ13_9PEZI</name>
<dbReference type="PANTHER" id="PTHR32303">
    <property type="entry name" value="QUINOPROTEIN ALCOHOL DEHYDROGENASE (CYTOCHROME C)"/>
    <property type="match status" value="1"/>
</dbReference>
<dbReference type="Gene3D" id="2.130.10.10">
    <property type="entry name" value="YVTN repeat-like/Quinoprotein amine dehydrogenase"/>
    <property type="match status" value="1"/>
</dbReference>
<dbReference type="InterPro" id="IPR015943">
    <property type="entry name" value="WD40/YVTN_repeat-like_dom_sf"/>
</dbReference>
<protein>
    <submittedName>
        <fullName evidence="1">Uncharacterized protein</fullName>
    </submittedName>
</protein>
<gene>
    <name evidence="1" type="ORF">B0T26DRAFT_757710</name>
</gene>
<dbReference type="InterPro" id="IPR011047">
    <property type="entry name" value="Quinoprotein_ADH-like_sf"/>
</dbReference>
<evidence type="ECO:0000313" key="1">
    <source>
        <dbReference type="EMBL" id="KAK0701718.1"/>
    </source>
</evidence>
<organism evidence="1 2">
    <name type="scientific">Lasiosphaeria miniovina</name>
    <dbReference type="NCBI Taxonomy" id="1954250"/>
    <lineage>
        <taxon>Eukaryota</taxon>
        <taxon>Fungi</taxon>
        <taxon>Dikarya</taxon>
        <taxon>Ascomycota</taxon>
        <taxon>Pezizomycotina</taxon>
        <taxon>Sordariomycetes</taxon>
        <taxon>Sordariomycetidae</taxon>
        <taxon>Sordariales</taxon>
        <taxon>Lasiosphaeriaceae</taxon>
        <taxon>Lasiosphaeria</taxon>
    </lineage>
</organism>
<sequence length="176" mass="18216">MYRVRRLVGGRGGQLTAVWNVTTIPTNLAAANGTGGRWSGAGIWGSQPPVDARRKQVIFATGNIYSIPLVYVPCSQSDDPSCLPSYISRKLHPLSAGTQSTNNSLWGAASARNGSLLWQTPAPGANYSVSMPTVVGDVIVVGVTGTAGFSPPGPSALVALDKATSCVVFEYPIPGA</sequence>
<dbReference type="AlphaFoldDB" id="A0AA40DJ13"/>
<comment type="caution">
    <text evidence="1">The sequence shown here is derived from an EMBL/GenBank/DDBJ whole genome shotgun (WGS) entry which is preliminary data.</text>
</comment>
<keyword evidence="2" id="KW-1185">Reference proteome</keyword>
<dbReference type="EMBL" id="JAUIRO010000009">
    <property type="protein sequence ID" value="KAK0701718.1"/>
    <property type="molecule type" value="Genomic_DNA"/>
</dbReference>
<reference evidence="1" key="1">
    <citation type="submission" date="2023-06" db="EMBL/GenBank/DDBJ databases">
        <title>Genome-scale phylogeny and comparative genomics of the fungal order Sordariales.</title>
        <authorList>
            <consortium name="Lawrence Berkeley National Laboratory"/>
            <person name="Hensen N."/>
            <person name="Bonometti L."/>
            <person name="Westerberg I."/>
            <person name="Brannstrom I.O."/>
            <person name="Guillou S."/>
            <person name="Cros-Aarteil S."/>
            <person name="Calhoun S."/>
            <person name="Haridas S."/>
            <person name="Kuo A."/>
            <person name="Mondo S."/>
            <person name="Pangilinan J."/>
            <person name="Riley R."/>
            <person name="LaButti K."/>
            <person name="Andreopoulos B."/>
            <person name="Lipzen A."/>
            <person name="Chen C."/>
            <person name="Yanf M."/>
            <person name="Daum C."/>
            <person name="Ng V."/>
            <person name="Clum A."/>
            <person name="Steindorff A."/>
            <person name="Ohm R."/>
            <person name="Martin F."/>
            <person name="Silar P."/>
            <person name="Natvig D."/>
            <person name="Lalanne C."/>
            <person name="Gautier V."/>
            <person name="Ament-velasquez S.L."/>
            <person name="Kruys A."/>
            <person name="Hutchinson M.I."/>
            <person name="Powell A.J."/>
            <person name="Barry K."/>
            <person name="Miller A.N."/>
            <person name="Grigoriev I.V."/>
            <person name="Debuchy R."/>
            <person name="Gladieux P."/>
            <person name="Thoren M.H."/>
            <person name="Johannesson H."/>
        </authorList>
    </citation>
    <scope>NUCLEOTIDE SEQUENCE</scope>
    <source>
        <strain evidence="1">SMH2392-1A</strain>
    </source>
</reference>
<dbReference type="RefSeq" id="XP_060289382.1">
    <property type="nucleotide sequence ID" value="XM_060446290.1"/>
</dbReference>
<proteinExistence type="predicted"/>
<evidence type="ECO:0000313" key="2">
    <source>
        <dbReference type="Proteomes" id="UP001172101"/>
    </source>
</evidence>
<accession>A0AA40DJ13</accession>
<dbReference type="PANTHER" id="PTHR32303:SF10">
    <property type="entry name" value="OUTER MEMBRANE PROTEIN ASSEMBLY FACTOR BAMB"/>
    <property type="match status" value="1"/>
</dbReference>
<dbReference type="SUPFAM" id="SSF50998">
    <property type="entry name" value="Quinoprotein alcohol dehydrogenase-like"/>
    <property type="match status" value="1"/>
</dbReference>
<dbReference type="Proteomes" id="UP001172101">
    <property type="component" value="Unassembled WGS sequence"/>
</dbReference>